<feature type="transmembrane region" description="Helical" evidence="6">
    <location>
        <begin position="63"/>
        <end position="88"/>
    </location>
</feature>
<protein>
    <submittedName>
        <fullName evidence="7">ABC transporter permease protein</fullName>
    </submittedName>
</protein>
<evidence type="ECO:0000313" key="8">
    <source>
        <dbReference type="Proteomes" id="UP000005707"/>
    </source>
</evidence>
<dbReference type="GO" id="GO:0005886">
    <property type="term" value="C:plasma membrane"/>
    <property type="evidence" value="ECO:0007669"/>
    <property type="project" value="TreeGrafter"/>
</dbReference>
<reference evidence="7 8" key="2">
    <citation type="journal article" date="2013" name="PLoS ONE">
        <title>INDIGO - INtegrated Data Warehouse of MIcrobial GenOmes with Examples from the Red Sea Extremophiles.</title>
        <authorList>
            <person name="Alam I."/>
            <person name="Antunes A."/>
            <person name="Kamau A.A."/>
            <person name="Ba Alawi W."/>
            <person name="Kalkatawi M."/>
            <person name="Stingl U."/>
            <person name="Bajic V.B."/>
        </authorList>
    </citation>
    <scope>NUCLEOTIDE SEQUENCE [LARGE SCALE GENOMIC DNA]</scope>
    <source>
        <strain evidence="7 8">SSD-17B</strain>
    </source>
</reference>
<organism evidence="7 8">
    <name type="scientific">Haloplasma contractile SSD-17B</name>
    <dbReference type="NCBI Taxonomy" id="1033810"/>
    <lineage>
        <taxon>Bacteria</taxon>
        <taxon>Bacillati</taxon>
        <taxon>Mycoplasmatota</taxon>
        <taxon>Mollicutes</taxon>
        <taxon>Haloplasmatales</taxon>
        <taxon>Haloplasmataceae</taxon>
        <taxon>Haloplasma</taxon>
    </lineage>
</organism>
<comment type="similarity">
    <text evidence="2">Belongs to the UPF0014 family.</text>
</comment>
<dbReference type="PANTHER" id="PTHR30028">
    <property type="entry name" value="UPF0014 INNER MEMBRANE PROTEIN YBBM-RELATED"/>
    <property type="match status" value="1"/>
</dbReference>
<feature type="transmembrane region" description="Helical" evidence="6">
    <location>
        <begin position="218"/>
        <end position="244"/>
    </location>
</feature>
<comment type="subcellular location">
    <subcellularLocation>
        <location evidence="1">Membrane</location>
        <topology evidence="1">Multi-pass membrane protein</topology>
    </subcellularLocation>
</comment>
<dbReference type="RefSeq" id="WP_008826236.1">
    <property type="nucleotide sequence ID" value="NZ_AFNU02000001.1"/>
</dbReference>
<accession>U2FRR9</accession>
<dbReference type="EMBL" id="AFNU02000001">
    <property type="protein sequence ID" value="ERJ13659.1"/>
    <property type="molecule type" value="Genomic_DNA"/>
</dbReference>
<dbReference type="InterPro" id="IPR005226">
    <property type="entry name" value="UPF0014_fam"/>
</dbReference>
<proteinExistence type="inferred from homology"/>
<dbReference type="InParanoid" id="U2FRR9"/>
<keyword evidence="5 6" id="KW-0472">Membrane</keyword>
<feature type="transmembrane region" description="Helical" evidence="6">
    <location>
        <begin position="37"/>
        <end position="57"/>
    </location>
</feature>
<evidence type="ECO:0000256" key="4">
    <source>
        <dbReference type="ARBA" id="ARBA00022989"/>
    </source>
</evidence>
<dbReference type="OrthoDB" id="9791807at2"/>
<comment type="caution">
    <text evidence="7">The sequence shown here is derived from an EMBL/GenBank/DDBJ whole genome shotgun (WGS) entry which is preliminary data.</text>
</comment>
<feature type="transmembrane region" description="Helical" evidence="6">
    <location>
        <begin position="6"/>
        <end position="25"/>
    </location>
</feature>
<name>U2FRR9_9MOLU</name>
<sequence>MNENITYLSVLYLFIPVLLFLFFNLKLQLGISKKSIIAIIRMFIQLSLVGLFLQYLFDYNNWLINIAYIFIMILVASITTINSTLLVIKKHLLPIFSAIFIVNITMLVYFNYLVIDLTNIFTARYLIPIAGMIIGNSLSGNIIAIDRFYKNIKDNQKKYFTTLSLSTSRYEALRPYFRSAIKASVNPTIASIETIGLVALPGMMTGQILGGSAPMTAILYQIAIMIAILIVRYFTAILTILFTIRKSFNDYDVLDL</sequence>
<dbReference type="FunCoup" id="U2FRR9">
    <property type="interactions" value="81"/>
</dbReference>
<evidence type="ECO:0000313" key="7">
    <source>
        <dbReference type="EMBL" id="ERJ13659.1"/>
    </source>
</evidence>
<gene>
    <name evidence="7" type="ORF">HLPCO_000325</name>
</gene>
<feature type="transmembrane region" description="Helical" evidence="6">
    <location>
        <begin position="95"/>
        <end position="113"/>
    </location>
</feature>
<dbReference type="eggNOG" id="COG0390">
    <property type="taxonomic scope" value="Bacteria"/>
</dbReference>
<evidence type="ECO:0000256" key="2">
    <source>
        <dbReference type="ARBA" id="ARBA00005268"/>
    </source>
</evidence>
<keyword evidence="3 6" id="KW-0812">Transmembrane</keyword>
<dbReference type="PANTHER" id="PTHR30028:SF0">
    <property type="entry name" value="PROTEIN ALUMINUM SENSITIVE 3"/>
    <property type="match status" value="1"/>
</dbReference>
<evidence type="ECO:0000256" key="6">
    <source>
        <dbReference type="SAM" id="Phobius"/>
    </source>
</evidence>
<feature type="transmembrane region" description="Helical" evidence="6">
    <location>
        <begin position="125"/>
        <end position="149"/>
    </location>
</feature>
<dbReference type="Pfam" id="PF03649">
    <property type="entry name" value="UPF0014"/>
    <property type="match status" value="1"/>
</dbReference>
<dbReference type="AlphaFoldDB" id="U2FRR9"/>
<reference evidence="7 8" key="1">
    <citation type="journal article" date="2011" name="J. Bacteriol.">
        <title>Genome sequence of Haloplasma contractile, an unusual contractile bacterium from a deep-sea anoxic brine lake.</title>
        <authorList>
            <person name="Antunes A."/>
            <person name="Alam I."/>
            <person name="El Dorry H."/>
            <person name="Siam R."/>
            <person name="Robertson A."/>
            <person name="Bajic V.B."/>
            <person name="Stingl U."/>
        </authorList>
    </citation>
    <scope>NUCLEOTIDE SEQUENCE [LARGE SCALE GENOMIC DNA]</scope>
    <source>
        <strain evidence="7 8">SSD-17B</strain>
    </source>
</reference>
<keyword evidence="8" id="KW-1185">Reference proteome</keyword>
<evidence type="ECO:0000256" key="1">
    <source>
        <dbReference type="ARBA" id="ARBA00004141"/>
    </source>
</evidence>
<dbReference type="Proteomes" id="UP000005707">
    <property type="component" value="Unassembled WGS sequence"/>
</dbReference>
<evidence type="ECO:0000256" key="5">
    <source>
        <dbReference type="ARBA" id="ARBA00023136"/>
    </source>
</evidence>
<evidence type="ECO:0000256" key="3">
    <source>
        <dbReference type="ARBA" id="ARBA00022692"/>
    </source>
</evidence>
<keyword evidence="4 6" id="KW-1133">Transmembrane helix</keyword>